<evidence type="ECO:0000313" key="2">
    <source>
        <dbReference type="EMBL" id="QPG99247.1"/>
    </source>
</evidence>
<feature type="region of interest" description="Disordered" evidence="1">
    <location>
        <begin position="1"/>
        <end position="23"/>
    </location>
</feature>
<feature type="region of interest" description="Disordered" evidence="1">
    <location>
        <begin position="215"/>
        <end position="372"/>
    </location>
</feature>
<feature type="compositionally biased region" description="Polar residues" evidence="1">
    <location>
        <begin position="344"/>
        <end position="354"/>
    </location>
</feature>
<name>A0A7S9PV37_EPIFF</name>
<sequence>MTTPCNPHGIESPGHLASTTTHHSREQRLRGKLHEGWETICIGTALCDFCGKQSRGVVQKCLKCGLSICCQCSQSGALRENRNHRLDHDAVSWDKNVVAGLKRAVRRADTRLKGSQDDHVAPVSGNGEVAPVIHGHVETSPWFSVQGGWRCEKATQTPWSWCPDGHIRASLDGIIDGGAHCPDEEDAAHILAGMPTSAAVFCNKKPLDLGLQDDPGTASAWEGQGPRIPRHGPGYYTNDHHTYETLGKWEGNSPGNHAQQTKHDHDGTNPQHQYHHLHHSKKTHSAQLFPRKAHPQALGNSAASHSLGQTTHMSRKRNAPPGPKNKNERKRQNTAKNGWLIPPKQQSTRSSACVRNTPGGQVDELSRTSRGERARAKCTTGPVAIWTEDMYDISMNAAFIKAAVEEGVENTARKST</sequence>
<organism evidence="2 3">
    <name type="scientific">Epichloe festucae (strain Fl1)</name>
    <dbReference type="NCBI Taxonomy" id="877507"/>
    <lineage>
        <taxon>Eukaryota</taxon>
        <taxon>Fungi</taxon>
        <taxon>Dikarya</taxon>
        <taxon>Ascomycota</taxon>
        <taxon>Pezizomycotina</taxon>
        <taxon>Sordariomycetes</taxon>
        <taxon>Hypocreomycetidae</taxon>
        <taxon>Hypocreales</taxon>
        <taxon>Clavicipitaceae</taxon>
        <taxon>Epichloe</taxon>
    </lineage>
</organism>
<keyword evidence="3" id="KW-1185">Reference proteome</keyword>
<evidence type="ECO:0000313" key="3">
    <source>
        <dbReference type="Proteomes" id="UP000594364"/>
    </source>
</evidence>
<dbReference type="EMBL" id="CP031387">
    <property type="protein sequence ID" value="QPG99247.1"/>
    <property type="molecule type" value="Genomic_DNA"/>
</dbReference>
<accession>A0A7S9PV37</accession>
<reference evidence="2 3" key="1">
    <citation type="journal article" date="2018" name="PLoS Genet.">
        <title>Repeat elements organise 3D genome structure and mediate transcription in the filamentous fungus Epichloe festucae.</title>
        <authorList>
            <person name="Winter D.J."/>
            <person name="Ganley A.R.D."/>
            <person name="Young C.A."/>
            <person name="Liachko I."/>
            <person name="Schardl C.L."/>
            <person name="Dupont P.Y."/>
            <person name="Berry D."/>
            <person name="Ram A."/>
            <person name="Scott B."/>
            <person name="Cox M.P."/>
        </authorList>
    </citation>
    <scope>NUCLEOTIDE SEQUENCE [LARGE SCALE GENOMIC DNA]</scope>
    <source>
        <strain evidence="2 3">Fl1</strain>
    </source>
</reference>
<protein>
    <submittedName>
        <fullName evidence="2">Uncharacterized protein</fullName>
    </submittedName>
</protein>
<dbReference type="OrthoDB" id="5145552at2759"/>
<dbReference type="Proteomes" id="UP000594364">
    <property type="component" value="Chromosome 3"/>
</dbReference>
<feature type="compositionally biased region" description="Basic residues" evidence="1">
    <location>
        <begin position="273"/>
        <end position="284"/>
    </location>
</feature>
<evidence type="ECO:0000256" key="1">
    <source>
        <dbReference type="SAM" id="MobiDB-lite"/>
    </source>
</evidence>
<gene>
    <name evidence="2" type="ORF">C2857_001299</name>
</gene>
<proteinExistence type="predicted"/>
<dbReference type="AlphaFoldDB" id="A0A7S9PV37"/>
<feature type="compositionally biased region" description="Polar residues" evidence="1">
    <location>
        <begin position="298"/>
        <end position="312"/>
    </location>
</feature>